<organism evidence="2 3">
    <name type="scientific">Prevotella histicola</name>
    <dbReference type="NCBI Taxonomy" id="470565"/>
    <lineage>
        <taxon>Bacteria</taxon>
        <taxon>Pseudomonadati</taxon>
        <taxon>Bacteroidota</taxon>
        <taxon>Bacteroidia</taxon>
        <taxon>Bacteroidales</taxon>
        <taxon>Prevotellaceae</taxon>
        <taxon>Prevotella</taxon>
    </lineage>
</organism>
<accession>A0A930I023</accession>
<feature type="transmembrane region" description="Helical" evidence="1">
    <location>
        <begin position="75"/>
        <end position="94"/>
    </location>
</feature>
<keyword evidence="1" id="KW-0812">Transmembrane</keyword>
<keyword evidence="1" id="KW-1133">Transmembrane helix</keyword>
<protein>
    <submittedName>
        <fullName evidence="2">Uncharacterized protein</fullName>
    </submittedName>
</protein>
<proteinExistence type="predicted"/>
<gene>
    <name evidence="2" type="ORF">HXN33_06250</name>
</gene>
<sequence length="145" mass="16655">MNKSEDIKLLVSRFMEGETSLDEEKVLYRYFNSGEVDAELLPLKEMFCSLSLLNESEQKAESTEKRTRKIPMYKTLLGMAASIALLLAVGSMVWHVQQQDYCEAYVYGKHVTDQQQVMKEISGTLQDLHQNEATDVDNQLHDIFN</sequence>
<name>A0A930I023_9BACT</name>
<comment type="caution">
    <text evidence="2">The sequence shown here is derived from an EMBL/GenBank/DDBJ whole genome shotgun (WGS) entry which is preliminary data.</text>
</comment>
<evidence type="ECO:0000313" key="2">
    <source>
        <dbReference type="EMBL" id="MBF1415167.1"/>
    </source>
</evidence>
<keyword evidence="1" id="KW-0472">Membrane</keyword>
<dbReference type="EMBL" id="JABZSQ010000101">
    <property type="protein sequence ID" value="MBF1415167.1"/>
    <property type="molecule type" value="Genomic_DNA"/>
</dbReference>
<dbReference type="Proteomes" id="UP000757461">
    <property type="component" value="Unassembled WGS sequence"/>
</dbReference>
<dbReference type="RefSeq" id="WP_278567491.1">
    <property type="nucleotide sequence ID" value="NZ_CAUTFS010000010.1"/>
</dbReference>
<reference evidence="2" key="1">
    <citation type="submission" date="2020-04" db="EMBL/GenBank/DDBJ databases">
        <title>Deep metagenomics examines the oral microbiome during advanced dental caries in children, revealing novel taxa and co-occurrences with host molecules.</title>
        <authorList>
            <person name="Baker J.L."/>
            <person name="Morton J.T."/>
            <person name="Dinis M."/>
            <person name="Alvarez R."/>
            <person name="Tran N.C."/>
            <person name="Knight R."/>
            <person name="Edlund A."/>
        </authorList>
    </citation>
    <scope>NUCLEOTIDE SEQUENCE</scope>
    <source>
        <strain evidence="2">JCVI_25_bin.9</strain>
    </source>
</reference>
<dbReference type="AlphaFoldDB" id="A0A930I023"/>
<evidence type="ECO:0000313" key="3">
    <source>
        <dbReference type="Proteomes" id="UP000757461"/>
    </source>
</evidence>
<evidence type="ECO:0000256" key="1">
    <source>
        <dbReference type="SAM" id="Phobius"/>
    </source>
</evidence>